<gene>
    <name evidence="2" type="ORF">A3J68_00180</name>
</gene>
<dbReference type="Pfam" id="PF14321">
    <property type="entry name" value="DUF4382"/>
    <property type="match status" value="1"/>
</dbReference>
<evidence type="ECO:0000313" key="3">
    <source>
        <dbReference type="Proteomes" id="UP000178529"/>
    </source>
</evidence>
<evidence type="ECO:0000259" key="1">
    <source>
        <dbReference type="Pfam" id="PF14321"/>
    </source>
</evidence>
<evidence type="ECO:0000313" key="2">
    <source>
        <dbReference type="EMBL" id="OHA68331.1"/>
    </source>
</evidence>
<proteinExistence type="predicted"/>
<reference evidence="2 3" key="1">
    <citation type="journal article" date="2016" name="Nat. Commun.">
        <title>Thousands of microbial genomes shed light on interconnected biogeochemical processes in an aquifer system.</title>
        <authorList>
            <person name="Anantharaman K."/>
            <person name="Brown C.T."/>
            <person name="Hug L.A."/>
            <person name="Sharon I."/>
            <person name="Castelle C.J."/>
            <person name="Probst A.J."/>
            <person name="Thomas B.C."/>
            <person name="Singh A."/>
            <person name="Wilkins M.J."/>
            <person name="Karaoz U."/>
            <person name="Brodie E.L."/>
            <person name="Williams K.H."/>
            <person name="Hubbard S.S."/>
            <person name="Banfield J.F."/>
        </authorList>
    </citation>
    <scope>NUCLEOTIDE SEQUENCE [LARGE SCALE GENOMIC DNA]</scope>
</reference>
<dbReference type="Proteomes" id="UP000178529">
    <property type="component" value="Unassembled WGS sequence"/>
</dbReference>
<dbReference type="InterPro" id="IPR025491">
    <property type="entry name" value="DUF4382"/>
</dbReference>
<protein>
    <recommendedName>
        <fullName evidence="1">DUF4382 domain-containing protein</fullName>
    </recommendedName>
</protein>
<organism evidence="2 3">
    <name type="scientific">Candidatus Wildermuthbacteria bacterium RIFCSPHIGHO2_02_FULL_48_16</name>
    <dbReference type="NCBI Taxonomy" id="1802453"/>
    <lineage>
        <taxon>Bacteria</taxon>
        <taxon>Candidatus Wildermuthiibacteriota</taxon>
    </lineage>
</organism>
<accession>A0A1G2R8A0</accession>
<dbReference type="AlphaFoldDB" id="A0A1G2R8A0"/>
<comment type="caution">
    <text evidence="2">The sequence shown here is derived from an EMBL/GenBank/DDBJ whole genome shotgun (WGS) entry which is preliminary data.</text>
</comment>
<sequence>MSKVPAAVLVGALLIVVAGGLYAYFKGASNPENQQALKGNVIFGITDQAVSLSGIESIKATIDKVQAHQEGDGWLTVSEGPREFNLLDLKARGAIELLAQAQLPEREYNQIRPEISKVLITKANGQTQEAKLPSGDLKLVGKIVVQANKTSSIVVDFLADESLHVTGSGKFIFSPVVKLETRSNASVQVSGKDVAVAGGVVETDVNLGMDENGETKEGFALGAHAKLELMEDVIRIIPDGQSEAGISVSAQAATNIVKEGNHLDKVFSVTLIKVDGKKIWEVSGMKNVGLSNIFVDASTGAVIATE</sequence>
<feature type="domain" description="DUF4382" evidence="1">
    <location>
        <begin position="38"/>
        <end position="175"/>
    </location>
</feature>
<name>A0A1G2R8A0_9BACT</name>
<dbReference type="EMBL" id="MHTY01000027">
    <property type="protein sequence ID" value="OHA68331.1"/>
    <property type="molecule type" value="Genomic_DNA"/>
</dbReference>